<reference evidence="1 2" key="1">
    <citation type="submission" date="2014-01" db="EMBL/GenBank/DDBJ databases">
        <title>Interspecies Systems Biology Uncovers Metabolites Affecting C. elegans Gene Expression and Life History Traits.</title>
        <authorList>
            <person name="Watson E."/>
            <person name="Macneil L.T."/>
            <person name="Ritter A.D."/>
            <person name="Yilmaz L.S."/>
            <person name="Rosebrock A.P."/>
            <person name="Caudy A.A."/>
            <person name="Walhout A.J."/>
        </authorList>
    </citation>
    <scope>NUCLEOTIDE SEQUENCE [LARGE SCALE GENOMIC DNA]</scope>
    <source>
        <strain evidence="1 2">DA1877</strain>
    </source>
</reference>
<proteinExistence type="predicted"/>
<protein>
    <submittedName>
        <fullName evidence="1">Uncharacterized protein</fullName>
    </submittedName>
</protein>
<keyword evidence="2" id="KW-1185">Reference proteome</keyword>
<name>A0A014NH76_9BURK</name>
<evidence type="ECO:0000313" key="1">
    <source>
        <dbReference type="EMBL" id="EXU78748.1"/>
    </source>
</evidence>
<organism evidence="1 2">
    <name type="scientific">Comamonas aquatica DA1877</name>
    <dbReference type="NCBI Taxonomy" id="1457173"/>
    <lineage>
        <taxon>Bacteria</taxon>
        <taxon>Pseudomonadati</taxon>
        <taxon>Pseudomonadota</taxon>
        <taxon>Betaproteobacteria</taxon>
        <taxon>Burkholderiales</taxon>
        <taxon>Comamonadaceae</taxon>
        <taxon>Comamonas</taxon>
    </lineage>
</organism>
<sequence length="203" mass="22831">MLSLWMVEISKVEINIPALTSRQHAAKSLFMLCREHCKSVEMLLAKGEGRQLSSALALLRPALDALLRGCWVAKCMDDQSFEPYLKEETASWPGKKDLFCKLKPVLSPRMWRVLSEHSGLMNGDYHDFTHGGAQQILRYMRPDPSTRGAATREELKFVVSKVLSYDIYAAEFLCELVGDQDALNAVHLTSLRLDLKSAFANAL</sequence>
<gene>
    <name evidence="1" type="ORF">AX13_09670</name>
</gene>
<evidence type="ECO:0000313" key="2">
    <source>
        <dbReference type="Proteomes" id="UP000020766"/>
    </source>
</evidence>
<dbReference type="InterPro" id="IPR054257">
    <property type="entry name" value="DUF6988"/>
</dbReference>
<accession>A0A014NH76</accession>
<dbReference type="Proteomes" id="UP000020766">
    <property type="component" value="Unassembled WGS sequence"/>
</dbReference>
<dbReference type="AlphaFoldDB" id="A0A014NH76"/>
<comment type="caution">
    <text evidence="1">The sequence shown here is derived from an EMBL/GenBank/DDBJ whole genome shotgun (WGS) entry which is preliminary data.</text>
</comment>
<dbReference type="Pfam" id="PF22491">
    <property type="entry name" value="DUF6988"/>
    <property type="match status" value="1"/>
</dbReference>
<dbReference type="EMBL" id="JBOK01000027">
    <property type="protein sequence ID" value="EXU78748.1"/>
    <property type="molecule type" value="Genomic_DNA"/>
</dbReference>